<dbReference type="AlphaFoldDB" id="A0A2A6CMX4"/>
<reference evidence="2" key="1">
    <citation type="journal article" date="2008" name="Nat. Genet.">
        <title>The Pristionchus pacificus genome provides a unique perspective on nematode lifestyle and parasitism.</title>
        <authorList>
            <person name="Dieterich C."/>
            <person name="Clifton S.W."/>
            <person name="Schuster L.N."/>
            <person name="Chinwalla A."/>
            <person name="Delehaunty K."/>
            <person name="Dinkelacker I."/>
            <person name="Fulton L."/>
            <person name="Fulton R."/>
            <person name="Godfrey J."/>
            <person name="Minx P."/>
            <person name="Mitreva M."/>
            <person name="Roeseler W."/>
            <person name="Tian H."/>
            <person name="Witte H."/>
            <person name="Yang S.P."/>
            <person name="Wilson R.K."/>
            <person name="Sommer R.J."/>
        </authorList>
    </citation>
    <scope>NUCLEOTIDE SEQUENCE [LARGE SCALE GENOMIC DNA]</scope>
    <source>
        <strain evidence="2">PS312</strain>
    </source>
</reference>
<accession>A0A8R1UAN5</accession>
<dbReference type="Proteomes" id="UP000005239">
    <property type="component" value="Unassembled WGS sequence"/>
</dbReference>
<dbReference type="EnsemblMetazoa" id="PPA15506.1">
    <property type="protein sequence ID" value="PPA15506.1"/>
    <property type="gene ID" value="WBGene00105060"/>
</dbReference>
<gene>
    <name evidence="1" type="primary">WBGene00105060</name>
</gene>
<keyword evidence="2" id="KW-1185">Reference proteome</keyword>
<reference evidence="1" key="2">
    <citation type="submission" date="2022-06" db="UniProtKB">
        <authorList>
            <consortium name="EnsemblMetazoa"/>
        </authorList>
    </citation>
    <scope>IDENTIFICATION</scope>
    <source>
        <strain evidence="1">PS312</strain>
    </source>
</reference>
<evidence type="ECO:0000313" key="2">
    <source>
        <dbReference type="Proteomes" id="UP000005239"/>
    </source>
</evidence>
<accession>A0A2A6CMX4</accession>
<evidence type="ECO:0000313" key="1">
    <source>
        <dbReference type="EnsemblMetazoa" id="PPA15506.1"/>
    </source>
</evidence>
<protein>
    <submittedName>
        <fullName evidence="1">Uncharacterized protein</fullName>
    </submittedName>
</protein>
<dbReference type="PANTHER" id="PTHR47510">
    <property type="entry name" value="REVERSE TRANSCRIPTASE DOMAIN-CONTAINING PROTEIN"/>
    <property type="match status" value="1"/>
</dbReference>
<dbReference type="PANTHER" id="PTHR47510:SF3">
    <property type="entry name" value="ENDO_EXONUCLEASE_PHOSPHATASE DOMAIN-CONTAINING PROTEIN"/>
    <property type="match status" value="1"/>
</dbReference>
<proteinExistence type="predicted"/>
<sequence>MSSSISEEFTLEDAAANGFLVLYATLLVLGSIASALFMVAMFRGRKMFGQWPFFHIVRSLMHLDAIYLIFQIAFVFPSMLAGETAWYSSKMMHAVMSVFEFLPAKGVLYLTLLMTLNRLAVPSPDYPLSLPSYSDRIKTLSLRALTERRVIGDLCMTHMIMNGFTIIPRSLFYVYKPLRDRTSSFGINIELTTSTPRYHSFPVRTSRWYSQLPDSIRTAPNIR</sequence>
<name>A0A2A6CMX4_PRIPA</name>
<organism evidence="1 2">
    <name type="scientific">Pristionchus pacificus</name>
    <name type="common">Parasitic nematode worm</name>
    <dbReference type="NCBI Taxonomy" id="54126"/>
    <lineage>
        <taxon>Eukaryota</taxon>
        <taxon>Metazoa</taxon>
        <taxon>Ecdysozoa</taxon>
        <taxon>Nematoda</taxon>
        <taxon>Chromadorea</taxon>
        <taxon>Rhabditida</taxon>
        <taxon>Rhabditina</taxon>
        <taxon>Diplogasteromorpha</taxon>
        <taxon>Diplogasteroidea</taxon>
        <taxon>Neodiplogasteridae</taxon>
        <taxon>Pristionchus</taxon>
    </lineage>
</organism>